<keyword evidence="3" id="KW-0653">Protein transport</keyword>
<dbReference type="GO" id="GO:0051028">
    <property type="term" value="P:mRNA transport"/>
    <property type="evidence" value="ECO:0007669"/>
    <property type="project" value="UniProtKB-UniRule"/>
</dbReference>
<keyword evidence="11" id="KW-1185">Reference proteome</keyword>
<dbReference type="Gene3D" id="3.30.70.330">
    <property type="match status" value="1"/>
</dbReference>
<dbReference type="GO" id="GO:0003676">
    <property type="term" value="F:nucleic acid binding"/>
    <property type="evidence" value="ECO:0007669"/>
    <property type="project" value="InterPro"/>
</dbReference>
<evidence type="ECO:0000256" key="6">
    <source>
        <dbReference type="ARBA" id="ARBA00029997"/>
    </source>
</evidence>
<evidence type="ECO:0000256" key="3">
    <source>
        <dbReference type="ARBA" id="ARBA00022927"/>
    </source>
</evidence>
<dbReference type="Proteomes" id="UP000515160">
    <property type="component" value="Chromosome 2L"/>
</dbReference>
<evidence type="ECO:0000256" key="1">
    <source>
        <dbReference type="ARBA" id="ARBA00004567"/>
    </source>
</evidence>
<evidence type="ECO:0000256" key="8">
    <source>
        <dbReference type="PROSITE-ProRule" id="PRU00804"/>
    </source>
</evidence>
<dbReference type="InterPro" id="IPR007846">
    <property type="entry name" value="RRM_NUP35_dom"/>
</dbReference>
<proteinExistence type="predicted"/>
<dbReference type="InterPro" id="IPR012677">
    <property type="entry name" value="Nucleotide-bd_a/b_plait_sf"/>
</dbReference>
<evidence type="ECO:0000313" key="11">
    <source>
        <dbReference type="Proteomes" id="UP000515160"/>
    </source>
</evidence>
<dbReference type="GeneID" id="117564245"/>
<dbReference type="GO" id="GO:0015031">
    <property type="term" value="P:protein transport"/>
    <property type="evidence" value="ECO:0007669"/>
    <property type="project" value="UniProtKB-KW"/>
</dbReference>
<evidence type="ECO:0000259" key="10">
    <source>
        <dbReference type="PROSITE" id="PS51472"/>
    </source>
</evidence>
<dbReference type="AlphaFoldDB" id="A0A9C6STM9"/>
<keyword evidence="5 8" id="KW-0906">Nuclear pore complex</keyword>
<evidence type="ECO:0000256" key="5">
    <source>
        <dbReference type="ARBA" id="ARBA00023132"/>
    </source>
</evidence>
<reference evidence="12" key="1">
    <citation type="submission" date="2025-08" db="UniProtKB">
        <authorList>
            <consortium name="RefSeq"/>
        </authorList>
    </citation>
    <scope>IDENTIFICATION</scope>
    <source>
        <strain evidence="12">15112-1751.03</strain>
        <tissue evidence="12">Whole Adult</tissue>
    </source>
</reference>
<dbReference type="InterPro" id="IPR035979">
    <property type="entry name" value="RBD_domain_sf"/>
</dbReference>
<accession>A0A9C6STM9</accession>
<evidence type="ECO:0000256" key="7">
    <source>
        <dbReference type="ARBA" id="ARBA00030250"/>
    </source>
</evidence>
<feature type="domain" description="RRM Nup35-type" evidence="10">
    <location>
        <begin position="70"/>
        <end position="151"/>
    </location>
</feature>
<comment type="subcellular location">
    <subcellularLocation>
        <location evidence="1">Nucleus</location>
        <location evidence="1">Nuclear pore complex</location>
    </subcellularLocation>
</comment>
<gene>
    <name evidence="12" type="primary">LOC117564245</name>
</gene>
<dbReference type="GO" id="GO:0005643">
    <property type="term" value="C:nuclear pore"/>
    <property type="evidence" value="ECO:0007669"/>
    <property type="project" value="UniProtKB-SubCell"/>
</dbReference>
<dbReference type="OrthoDB" id="7843855at2759"/>
<keyword evidence="8" id="KW-0539">Nucleus</keyword>
<evidence type="ECO:0000256" key="9">
    <source>
        <dbReference type="SAM" id="MobiDB-lite"/>
    </source>
</evidence>
<dbReference type="RefSeq" id="XP_051859245.1">
    <property type="nucleotide sequence ID" value="XM_052003285.1"/>
</dbReference>
<evidence type="ECO:0000256" key="4">
    <source>
        <dbReference type="ARBA" id="ARBA00023010"/>
    </source>
</evidence>
<keyword evidence="8" id="KW-0813">Transport</keyword>
<sequence length="238" mass="28017">MASYLKDFEMQSREQYHQQFLGGYNEEFFQRQQQQQQQQQRVSMSDIGTETDRLSKKKNVKKSKKKIEIQENFFWISVSGYHLDHVGLVYSFFVDIGQVIDRIFTESNFMYLKYANITDCEIALSYNGQKIGYAGDILVRVRPENPMIDYKLHTVIEEEEEEQETETEEEQAKAEEVAQVIDQSVSICVIEVEKPQQVQQTLTIDKVVSIVPITARKARKTGFLQWLKQKVSYIFNYY</sequence>
<feature type="region of interest" description="Disordered" evidence="9">
    <location>
        <begin position="39"/>
        <end position="58"/>
    </location>
</feature>
<protein>
    <recommendedName>
        <fullName evidence="2">Nucleoporin NUP35</fullName>
    </recommendedName>
    <alternativeName>
        <fullName evidence="7">35 kDa nucleoporin</fullName>
    </alternativeName>
    <alternativeName>
        <fullName evidence="6">Nucleoporin NUP53</fullName>
    </alternativeName>
</protein>
<keyword evidence="8" id="KW-0509">mRNA transport</keyword>
<name>A0A9C6STM9_DROAB</name>
<evidence type="ECO:0000313" key="12">
    <source>
        <dbReference type="RefSeq" id="XP_051859245.1"/>
    </source>
</evidence>
<dbReference type="PROSITE" id="PS51472">
    <property type="entry name" value="RRM_NUP35"/>
    <property type="match status" value="1"/>
</dbReference>
<dbReference type="SUPFAM" id="SSF54928">
    <property type="entry name" value="RNA-binding domain, RBD"/>
    <property type="match status" value="1"/>
</dbReference>
<dbReference type="Pfam" id="PF14605">
    <property type="entry name" value="Nup35_RRM_2"/>
    <property type="match status" value="1"/>
</dbReference>
<keyword evidence="4" id="KW-0811">Translocation</keyword>
<evidence type="ECO:0000256" key="2">
    <source>
        <dbReference type="ARBA" id="ARBA00016439"/>
    </source>
</evidence>
<organism evidence="11 12">
    <name type="scientific">Drosophila albomicans</name>
    <name type="common">Fruit fly</name>
    <dbReference type="NCBI Taxonomy" id="7291"/>
    <lineage>
        <taxon>Eukaryota</taxon>
        <taxon>Metazoa</taxon>
        <taxon>Ecdysozoa</taxon>
        <taxon>Arthropoda</taxon>
        <taxon>Hexapoda</taxon>
        <taxon>Insecta</taxon>
        <taxon>Pterygota</taxon>
        <taxon>Neoptera</taxon>
        <taxon>Endopterygota</taxon>
        <taxon>Diptera</taxon>
        <taxon>Brachycera</taxon>
        <taxon>Muscomorpha</taxon>
        <taxon>Ephydroidea</taxon>
        <taxon>Drosophilidae</taxon>
        <taxon>Drosophila</taxon>
    </lineage>
</organism>